<dbReference type="InterPro" id="IPR017893">
    <property type="entry name" value="DBB_domain"/>
</dbReference>
<feature type="compositionally biased region" description="Polar residues" evidence="2">
    <location>
        <begin position="58"/>
        <end position="80"/>
    </location>
</feature>
<evidence type="ECO:0000313" key="5">
    <source>
        <dbReference type="Proteomes" id="UP001107558"/>
    </source>
</evidence>
<feature type="coiled-coil region" evidence="1">
    <location>
        <begin position="726"/>
        <end position="759"/>
    </location>
</feature>
<evidence type="ECO:0000313" key="4">
    <source>
        <dbReference type="EMBL" id="KAG5681158.1"/>
    </source>
</evidence>
<feature type="compositionally biased region" description="Polar residues" evidence="2">
    <location>
        <begin position="905"/>
        <end position="915"/>
    </location>
</feature>
<dbReference type="GO" id="GO:0005104">
    <property type="term" value="F:fibroblast growth factor receptor binding"/>
    <property type="evidence" value="ECO:0007669"/>
    <property type="project" value="TreeGrafter"/>
</dbReference>
<feature type="region of interest" description="Disordered" evidence="2">
    <location>
        <begin position="889"/>
        <end position="927"/>
    </location>
</feature>
<protein>
    <recommendedName>
        <fullName evidence="3">DBB domain-containing protein</fullName>
    </recommendedName>
</protein>
<feature type="region of interest" description="Disordered" evidence="2">
    <location>
        <begin position="53"/>
        <end position="120"/>
    </location>
</feature>
<dbReference type="EMBL" id="JADBJN010000001">
    <property type="protein sequence ID" value="KAG5681158.1"/>
    <property type="molecule type" value="Genomic_DNA"/>
</dbReference>
<organism evidence="4 5">
    <name type="scientific">Polypedilum vanderplanki</name>
    <name type="common">Sleeping chironomid midge</name>
    <dbReference type="NCBI Taxonomy" id="319348"/>
    <lineage>
        <taxon>Eukaryota</taxon>
        <taxon>Metazoa</taxon>
        <taxon>Ecdysozoa</taxon>
        <taxon>Arthropoda</taxon>
        <taxon>Hexapoda</taxon>
        <taxon>Insecta</taxon>
        <taxon>Pterygota</taxon>
        <taxon>Neoptera</taxon>
        <taxon>Endopterygota</taxon>
        <taxon>Diptera</taxon>
        <taxon>Nematocera</taxon>
        <taxon>Chironomoidea</taxon>
        <taxon>Chironomidae</taxon>
        <taxon>Chironominae</taxon>
        <taxon>Polypedilum</taxon>
        <taxon>Polypedilum</taxon>
    </lineage>
</organism>
<evidence type="ECO:0000256" key="1">
    <source>
        <dbReference type="SAM" id="Coils"/>
    </source>
</evidence>
<keyword evidence="1" id="KW-0175">Coiled coil</keyword>
<dbReference type="InterPro" id="IPR035897">
    <property type="entry name" value="Toll_tir_struct_dom_sf"/>
</dbReference>
<dbReference type="AlphaFoldDB" id="A0A9J6CHU6"/>
<sequence length="1174" mass="133261">MDWSRCDEIAEYDDDNNQYENSSIVFHSDNPNYFDIENLPSPAESRSSGIFTFRKRTSSSNKSQSPGTIGIYNNINNSNASKKRGSIKNLWRSRSNSASISTYPKDNNVQTSRNFTPTSPTINLNSHLELHSEINIDETDDVFYTKSSDHTLLMQSLPRQSLSINDEAHRRHSVGTFAKDKIGTTSFIDQAPLEFAPRAPLHHQKRSSFQRDQSFLSASACANMDDILIVTAKNSELGILWVNYLRACFDKITKQRGRMSFNFLHIKIDDDKFNSDLIQRCHTTKLQIVIICPLLIGLNSTLLKQRLSQIIRSDRTIGMLLDVKEVQMLDIHKELFPSYNKWRKCVIRDHDQSFVSNFLGIAQDILGRALRQRPMAVDCNNSQNASHKNGITTVISGKNHDNFTVIPKKIKIGQNKATIMLTEPLEKEDFIKVRIEKIGHSIDIANVKKRNPYTVHFTVPESCMEISMMIGVRVFKNNTDLGVRPIKCESRLRELEQILKSTEAPMDFMCQSLGISSSDSDKLDLYVVNSFQKNIPPDFHLLSSSNNESTKSFDASHEEYPTLMHFAARYGFERLGLLLLECPGAEMAIEIRNVNGKTPAEIAELHGHLKLSNSFKNFSKMNEFTTMYQYFKGISDTPDDKSMVILKSLEQESFDPSHYLVMKSTNESDNNNNDIVDHHDEKIATTTNAIANLSYLNVECAKDFESSVDTVDGPISTDIELQQLKKQDSKDLINNLNNMKIKEEEEKEITNELKITEENYYDSNEFNKTNTITDDFSNVCSDTLENVSQTETLSTNSIPSSNSDNQQQSLFNDYLIQPSNIPIAADGFADYLIQPSNIPVNENWPKKLQCSENNDEQQHNYLNQPANRNNEILPESSHLRLYFKKKQVTNNNGSSKEISKPPQPSSKFSRSNNTLKRNDSDASSKKSVDDELVEIINDFKNNVFTIQECEELVNTWKNRNDVKKSFKEKQEQLQLMREEYEKIQERLKENLKRPSPFERVRRIFSKKQEKPSIAFSLPINLTGDSSFISLPTSNHRPNSTLSLHSASSNSSTGRMSTSSQASAGDSGTHSDHEENRNRQMSSMMDNYLIPPAPRPIISTFTNISDEKGSLMGFSMNQIVTTPTSTDTLNEHYILFPSNIPIFSTSPVSPSAQSSSSNNSRKFSENTFITFKGNK</sequence>
<feature type="compositionally biased region" description="Low complexity" evidence="2">
    <location>
        <begin position="1146"/>
        <end position="1160"/>
    </location>
</feature>
<dbReference type="PANTHER" id="PTHR16267:SF11">
    <property type="entry name" value="STUMPS, ISOFORM E"/>
    <property type="match status" value="1"/>
</dbReference>
<feature type="coiled-coil region" evidence="1">
    <location>
        <begin position="959"/>
        <end position="993"/>
    </location>
</feature>
<feature type="region of interest" description="Disordered" evidence="2">
    <location>
        <begin position="1030"/>
        <end position="1076"/>
    </location>
</feature>
<evidence type="ECO:0000259" key="3">
    <source>
        <dbReference type="PROSITE" id="PS51376"/>
    </source>
</evidence>
<name>A0A9J6CHU6_POLVA</name>
<feature type="region of interest" description="Disordered" evidence="2">
    <location>
        <begin position="1146"/>
        <end position="1174"/>
    </location>
</feature>
<evidence type="ECO:0000256" key="2">
    <source>
        <dbReference type="SAM" id="MobiDB-lite"/>
    </source>
</evidence>
<feature type="compositionally biased region" description="Basic and acidic residues" evidence="2">
    <location>
        <begin position="916"/>
        <end position="927"/>
    </location>
</feature>
<dbReference type="GO" id="GO:0005829">
    <property type="term" value="C:cytosol"/>
    <property type="evidence" value="ECO:0007669"/>
    <property type="project" value="TreeGrafter"/>
</dbReference>
<dbReference type="OrthoDB" id="8192811at2759"/>
<comment type="caution">
    <text evidence="4">The sequence shown here is derived from an EMBL/GenBank/DDBJ whole genome shotgun (WGS) entry which is preliminary data.</text>
</comment>
<dbReference type="Proteomes" id="UP001107558">
    <property type="component" value="Chromosome 1"/>
</dbReference>
<feature type="compositionally biased region" description="Low complexity" evidence="2">
    <location>
        <begin position="1038"/>
        <end position="1062"/>
    </location>
</feature>
<keyword evidence="5" id="KW-1185">Reference proteome</keyword>
<feature type="compositionally biased region" description="Polar residues" evidence="2">
    <location>
        <begin position="92"/>
        <end position="120"/>
    </location>
</feature>
<dbReference type="Gene3D" id="3.40.50.10140">
    <property type="entry name" value="Toll/interleukin-1 receptor homology (TIR) domain"/>
    <property type="match status" value="1"/>
</dbReference>
<gene>
    <name evidence="4" type="ORF">PVAND_010618</name>
</gene>
<dbReference type="PROSITE" id="PS51376">
    <property type="entry name" value="DBB"/>
    <property type="match status" value="1"/>
</dbReference>
<dbReference type="Pfam" id="PF14545">
    <property type="entry name" value="DBB"/>
    <property type="match status" value="1"/>
</dbReference>
<reference evidence="4" key="1">
    <citation type="submission" date="2021-03" db="EMBL/GenBank/DDBJ databases">
        <title>Chromosome level genome of the anhydrobiotic midge Polypedilum vanderplanki.</title>
        <authorList>
            <person name="Yoshida Y."/>
            <person name="Kikawada T."/>
            <person name="Gusev O."/>
        </authorList>
    </citation>
    <scope>NUCLEOTIDE SEQUENCE</scope>
    <source>
        <strain evidence="4">NIAS01</strain>
        <tissue evidence="4">Whole body or cell culture</tissue>
    </source>
</reference>
<dbReference type="PANTHER" id="PTHR16267">
    <property type="entry name" value="BANK1/PIK3AP1 FAMILY MEMBER"/>
    <property type="match status" value="1"/>
</dbReference>
<dbReference type="SMART" id="SM01282">
    <property type="entry name" value="DBB"/>
    <property type="match status" value="1"/>
</dbReference>
<feature type="domain" description="DBB" evidence="3">
    <location>
        <begin position="405"/>
        <end position="542"/>
    </location>
</feature>
<accession>A0A9J6CHU6</accession>
<dbReference type="InterPro" id="IPR052446">
    <property type="entry name" value="B-cell_PI3K-Signaling_Adptrs"/>
</dbReference>
<proteinExistence type="predicted"/>
<dbReference type="GO" id="GO:0005068">
    <property type="term" value="F:transmembrane receptor protein tyrosine kinase adaptor activity"/>
    <property type="evidence" value="ECO:0007669"/>
    <property type="project" value="TreeGrafter"/>
</dbReference>